<evidence type="ECO:0000313" key="2">
    <source>
        <dbReference type="Proteomes" id="UP001374599"/>
    </source>
</evidence>
<organism evidence="1 2">
    <name type="scientific">Vallitalea maricola</name>
    <dbReference type="NCBI Taxonomy" id="3074433"/>
    <lineage>
        <taxon>Bacteria</taxon>
        <taxon>Bacillati</taxon>
        <taxon>Bacillota</taxon>
        <taxon>Clostridia</taxon>
        <taxon>Lachnospirales</taxon>
        <taxon>Vallitaleaceae</taxon>
        <taxon>Vallitalea</taxon>
    </lineage>
</organism>
<dbReference type="Proteomes" id="UP001374599">
    <property type="component" value="Unassembled WGS sequence"/>
</dbReference>
<evidence type="ECO:0000313" key="1">
    <source>
        <dbReference type="EMBL" id="GMQ63810.1"/>
    </source>
</evidence>
<name>A0ACB5ULR8_9FIRM</name>
<gene>
    <name evidence="1" type="ORF">AN2V17_30460</name>
</gene>
<proteinExistence type="predicted"/>
<dbReference type="EMBL" id="BTPU01000053">
    <property type="protein sequence ID" value="GMQ63810.1"/>
    <property type="molecule type" value="Genomic_DNA"/>
</dbReference>
<accession>A0ACB5ULR8</accession>
<keyword evidence="2" id="KW-1185">Reference proteome</keyword>
<sequence length="438" mass="47422">MNKDDRRYVAYVQILMEELVPAMGCTEPIAIAYAGAKAREVLGNLPDRVDIGVSDNIVKNVKSVVVPNTNGMKGIEASVVSGIVGGKAEKMLEVISEVSEKQKEDMQKFQKDVPVNVTVLDNGLVFDIIVTLFYKAESVKVRISNYHTNIVYVEKNGEVLVDLENTDQESFNDEFQEKNRLMDKRLLNIKDIIDFADSCEIDDVRQVLDMQIYYNTQISEEGILGDYGANIGSTYFKYYGNDVRNRAIAKAAAGSDARMSGCELPVVINSGSGNQGITVSIPVIEYAKELSVSKETLYRALVISNLIAVHQKTGIGRLSAYCGAVSAGCAAGCGIAYLQGGGYDEIAHTLVNSLAIVSGIICDGAKPSCAAKIASSVEAGIVGYHMYKNGQEFKSGDGIVTKGVEATIKNVGRLGREGMRQTDKEIVKMMLEGKAECI</sequence>
<protein>
    <submittedName>
        <fullName evidence="1">L-serine ammonia-lyase, iron-sulfur-dependent, subunit alpha</fullName>
    </submittedName>
</protein>
<reference evidence="1" key="1">
    <citation type="submission" date="2023-09" db="EMBL/GenBank/DDBJ databases">
        <title>Vallitalea sediminicola and Vallitalea maricola sp. nov., anaerobic bacteria isolated from marine sediment.</title>
        <authorList>
            <person name="Hirano S."/>
            <person name="Maeda A."/>
            <person name="Terahara T."/>
            <person name="Mori K."/>
            <person name="Hamada M."/>
            <person name="Matsumoto R."/>
            <person name="Kobayashi T."/>
        </authorList>
    </citation>
    <scope>NUCLEOTIDE SEQUENCE</scope>
    <source>
        <strain evidence="1">AN17-2</strain>
    </source>
</reference>
<comment type="caution">
    <text evidence="1">The sequence shown here is derived from an EMBL/GenBank/DDBJ whole genome shotgun (WGS) entry which is preliminary data.</text>
</comment>